<feature type="domain" description="Retrotransposon gag" evidence="1">
    <location>
        <begin position="215"/>
        <end position="303"/>
    </location>
</feature>
<dbReference type="EMBL" id="BKCJ010001547">
    <property type="protein sequence ID" value="GEU42268.1"/>
    <property type="molecule type" value="Genomic_DNA"/>
</dbReference>
<dbReference type="AlphaFoldDB" id="A0A6L2JYT9"/>
<dbReference type="InterPro" id="IPR016965">
    <property type="entry name" value="Pase_PHOSPHO-typ"/>
</dbReference>
<organism evidence="2">
    <name type="scientific">Tanacetum cinerariifolium</name>
    <name type="common">Dalmatian daisy</name>
    <name type="synonym">Chrysanthemum cinerariifolium</name>
    <dbReference type="NCBI Taxonomy" id="118510"/>
    <lineage>
        <taxon>Eukaryota</taxon>
        <taxon>Viridiplantae</taxon>
        <taxon>Streptophyta</taxon>
        <taxon>Embryophyta</taxon>
        <taxon>Tracheophyta</taxon>
        <taxon>Spermatophyta</taxon>
        <taxon>Magnoliopsida</taxon>
        <taxon>eudicotyledons</taxon>
        <taxon>Gunneridae</taxon>
        <taxon>Pentapetalae</taxon>
        <taxon>asterids</taxon>
        <taxon>campanulids</taxon>
        <taxon>Asterales</taxon>
        <taxon>Asteraceae</taxon>
        <taxon>Asteroideae</taxon>
        <taxon>Anthemideae</taxon>
        <taxon>Anthemidinae</taxon>
        <taxon>Tanacetum</taxon>
    </lineage>
</organism>
<name>A0A6L2JYT9_TANCI</name>
<evidence type="ECO:0000259" key="1">
    <source>
        <dbReference type="Pfam" id="PF03732"/>
    </source>
</evidence>
<keyword evidence="2" id="KW-0808">Transferase</keyword>
<dbReference type="GO" id="GO:0016791">
    <property type="term" value="F:phosphatase activity"/>
    <property type="evidence" value="ECO:0007669"/>
    <property type="project" value="InterPro"/>
</dbReference>
<accession>A0A6L2JYT9</accession>
<dbReference type="Pfam" id="PF03732">
    <property type="entry name" value="Retrotrans_gag"/>
    <property type="match status" value="1"/>
</dbReference>
<dbReference type="PANTHER" id="PTHR20889:SF19">
    <property type="entry name" value="THIAMINE PHOSPHATE PHOSPHATASE-LIKE PROTEIN"/>
    <property type="match status" value="1"/>
</dbReference>
<dbReference type="GO" id="GO:0003964">
    <property type="term" value="F:RNA-directed DNA polymerase activity"/>
    <property type="evidence" value="ECO:0007669"/>
    <property type="project" value="UniProtKB-KW"/>
</dbReference>
<keyword evidence="2" id="KW-0548">Nucleotidyltransferase</keyword>
<dbReference type="PANTHER" id="PTHR20889">
    <property type="entry name" value="PHOSPHATASE, ORPHAN 1, 2"/>
    <property type="match status" value="1"/>
</dbReference>
<dbReference type="InterPro" id="IPR005162">
    <property type="entry name" value="Retrotrans_gag_dom"/>
</dbReference>
<protein>
    <submittedName>
        <fullName evidence="2">RNA-directed DNA polymerase, eukaryota, reverse transcriptase zinc-binding domain protein</fullName>
    </submittedName>
</protein>
<gene>
    <name evidence="2" type="ORF">Tci_014246</name>
</gene>
<proteinExistence type="predicted"/>
<keyword evidence="2" id="KW-0695">RNA-directed DNA polymerase</keyword>
<reference evidence="2" key="1">
    <citation type="journal article" date="2019" name="Sci. Rep.">
        <title>Draft genome of Tanacetum cinerariifolium, the natural source of mosquito coil.</title>
        <authorList>
            <person name="Yamashiro T."/>
            <person name="Shiraishi A."/>
            <person name="Satake H."/>
            <person name="Nakayama K."/>
        </authorList>
    </citation>
    <scope>NUCLEOTIDE SEQUENCE</scope>
</reference>
<comment type="caution">
    <text evidence="2">The sequence shown here is derived from an EMBL/GenBank/DDBJ whole genome shotgun (WGS) entry which is preliminary data.</text>
</comment>
<evidence type="ECO:0000313" key="2">
    <source>
        <dbReference type="EMBL" id="GEU42268.1"/>
    </source>
</evidence>
<sequence length="426" mass="48489">MSKMSVWVKWKHALASKDKGDLGVSSLFVLNRALMFKWVWRFITQGSSLWARVIKALLGYDEKIGQKVKSCYPSSWLDIIHEVEMFKFRGIDLALEGSGEFTITSVRKMIDDFVLPDVSSKTRWIKAVPIKVNVHAWKVGLDGLPTRLNISRRGIDIESLLCPITRMVKTRNGLHSSIDAGESNTDTSVGPRADHLVIQPVHKAIKCDDGDKVVYAVSKLRLEAKLWWDIVKDKCGPTKMTWSRFREVFKDNFCTIRVVMQQEEEFLTFNKQGNQLVKEYTAHFVDMARFAEHLVATEERKVVEAAQDIENISRENEEEIPSTFEDVSPPPYGKLYVVVPLIKKMEELHSQGKTIEDIVNCLNRVLLHPQIVSAIKSAQGCEMKVVSHSKQERVVKQMQYSTSEAVKKQVIIYIGDGGGDFFKILT</sequence>